<dbReference type="GO" id="GO:0015501">
    <property type="term" value="F:glutamate:sodium symporter activity"/>
    <property type="evidence" value="ECO:0007669"/>
    <property type="project" value="UniProtKB-UniRule"/>
</dbReference>
<accession>A0A1I3VSR8</accession>
<evidence type="ECO:0000256" key="1">
    <source>
        <dbReference type="NCBIfam" id="TIGR00210"/>
    </source>
</evidence>
<feature type="transmembrane region" description="Helical" evidence="2">
    <location>
        <begin position="245"/>
        <end position="264"/>
    </location>
</feature>
<feature type="transmembrane region" description="Helical" evidence="2">
    <location>
        <begin position="64"/>
        <end position="84"/>
    </location>
</feature>
<sequence length="409" mass="42531">MVQIELSELETLIVGLIALLAGTSLRRRVQLLKRVAVPNAVVGAAIVAIIVLILSSFFKIDTAFATRLRDVMLLVFFATIGLGAKLSQLRAGGRPLVILCAVTVLLIVLQNLVGVAVATAWGANPIYGLLAGGLSFIGGLGTALAWAREAEAVGIGNAQVVGVGAATLAVISGALIAGPFTGWLVQRHGLQPGSTRKDGPAPAPPERSNSAADFGLEPLFWTLLLLSIVVLVGDKLNDWARANGLIMPGFLTAMLVGVALANVADALRFRVDDLLVQKAGDIALNLFLVISLMSVKLSAVAAVLAPLAINLALQLTLALAIGYFVLFRLLGRDYDAAVSVGGFLGFGVSSMPVAMATMDEIVKKFGPAPKAFLLVTLAGAFFVDLANAVVTKAFLMFPYLASAIRAANI</sequence>
<evidence type="ECO:0000313" key="3">
    <source>
        <dbReference type="EMBL" id="SFJ98159.1"/>
    </source>
</evidence>
<dbReference type="InterPro" id="IPR004445">
    <property type="entry name" value="GltS"/>
</dbReference>
<keyword evidence="2" id="KW-0472">Membrane</keyword>
<dbReference type="NCBIfam" id="TIGR00210">
    <property type="entry name" value="gltS"/>
    <property type="match status" value="1"/>
</dbReference>
<feature type="transmembrane region" description="Helical" evidence="2">
    <location>
        <begin position="37"/>
        <end position="58"/>
    </location>
</feature>
<feature type="transmembrane region" description="Helical" evidence="2">
    <location>
        <begin position="371"/>
        <end position="390"/>
    </location>
</feature>
<keyword evidence="4" id="KW-1185">Reference proteome</keyword>
<feature type="transmembrane region" description="Helical" evidence="2">
    <location>
        <begin position="311"/>
        <end position="330"/>
    </location>
</feature>
<dbReference type="GO" id="GO:0015813">
    <property type="term" value="P:L-glutamate transmembrane transport"/>
    <property type="evidence" value="ECO:0007669"/>
    <property type="project" value="UniProtKB-UniRule"/>
</dbReference>
<name>A0A1I3VSR8_9HYPH</name>
<dbReference type="OrthoDB" id="4921038at2"/>
<feature type="transmembrane region" description="Helical" evidence="2">
    <location>
        <begin position="159"/>
        <end position="185"/>
    </location>
</feature>
<dbReference type="PANTHER" id="PTHR36178">
    <property type="entry name" value="SLR0625 PROTEIN"/>
    <property type="match status" value="1"/>
</dbReference>
<reference evidence="3 4" key="1">
    <citation type="submission" date="2016-10" db="EMBL/GenBank/DDBJ databases">
        <authorList>
            <person name="Varghese N."/>
            <person name="Submissions S."/>
        </authorList>
    </citation>
    <scope>NUCLEOTIDE SEQUENCE [LARGE SCALE GENOMIC DNA]</scope>
    <source>
        <strain evidence="3 4">DSM 21822</strain>
    </source>
</reference>
<organism evidence="3 4">
    <name type="scientific">Neomesorhizobium albiziae</name>
    <dbReference type="NCBI Taxonomy" id="335020"/>
    <lineage>
        <taxon>Bacteria</taxon>
        <taxon>Pseudomonadati</taxon>
        <taxon>Pseudomonadota</taxon>
        <taxon>Alphaproteobacteria</taxon>
        <taxon>Hyphomicrobiales</taxon>
        <taxon>Phyllobacteriaceae</taxon>
        <taxon>Neomesorhizobium</taxon>
    </lineage>
</organism>
<dbReference type="AlphaFoldDB" id="A0A1I3VSR8"/>
<feature type="transmembrane region" description="Helical" evidence="2">
    <location>
        <begin position="126"/>
        <end position="147"/>
    </location>
</feature>
<dbReference type="PANTHER" id="PTHR36178:SF1">
    <property type="entry name" value="SODIUM_GLUTAMATE SYMPORTER"/>
    <property type="match status" value="1"/>
</dbReference>
<feature type="transmembrane region" description="Helical" evidence="2">
    <location>
        <begin position="336"/>
        <end position="359"/>
    </location>
</feature>
<feature type="transmembrane region" description="Helical" evidence="2">
    <location>
        <begin position="96"/>
        <end position="120"/>
    </location>
</feature>
<keyword evidence="2" id="KW-0812">Transmembrane</keyword>
<evidence type="ECO:0000256" key="2">
    <source>
        <dbReference type="SAM" id="Phobius"/>
    </source>
</evidence>
<keyword evidence="2" id="KW-1133">Transmembrane helix</keyword>
<evidence type="ECO:0000313" key="4">
    <source>
        <dbReference type="Proteomes" id="UP000323300"/>
    </source>
</evidence>
<feature type="transmembrane region" description="Helical" evidence="2">
    <location>
        <begin position="284"/>
        <end position="304"/>
    </location>
</feature>
<dbReference type="Pfam" id="PF03616">
    <property type="entry name" value="Glt_symporter"/>
    <property type="match status" value="1"/>
</dbReference>
<dbReference type="RefSeq" id="WP_149758242.1">
    <property type="nucleotide sequence ID" value="NZ_BSPE01000002.1"/>
</dbReference>
<feature type="transmembrane region" description="Helical" evidence="2">
    <location>
        <begin position="214"/>
        <end position="233"/>
    </location>
</feature>
<dbReference type="Proteomes" id="UP000323300">
    <property type="component" value="Unassembled WGS sequence"/>
</dbReference>
<protein>
    <recommendedName>
        <fullName evidence="1">Sodium/glutamate symporter</fullName>
    </recommendedName>
</protein>
<gene>
    <name evidence="3" type="ORF">SAMN04488498_101697</name>
</gene>
<dbReference type="EMBL" id="FOSL01000001">
    <property type="protein sequence ID" value="SFJ98159.1"/>
    <property type="molecule type" value="Genomic_DNA"/>
</dbReference>
<proteinExistence type="predicted"/>
<dbReference type="GO" id="GO:0016020">
    <property type="term" value="C:membrane"/>
    <property type="evidence" value="ECO:0007669"/>
    <property type="project" value="InterPro"/>
</dbReference>